<evidence type="ECO:0000256" key="10">
    <source>
        <dbReference type="ARBA" id="ARBA00047630"/>
    </source>
</evidence>
<dbReference type="EMBL" id="LRGB01001265">
    <property type="protein sequence ID" value="KZS13147.1"/>
    <property type="molecule type" value="Genomic_DNA"/>
</dbReference>
<dbReference type="InterPro" id="IPR000192">
    <property type="entry name" value="Aminotrans_V_dom"/>
</dbReference>
<evidence type="ECO:0000256" key="11">
    <source>
        <dbReference type="ARBA" id="ARBA00049007"/>
    </source>
</evidence>
<gene>
    <name evidence="14" type="ORF">APZ42_021785</name>
</gene>
<dbReference type="Proteomes" id="UP000076858">
    <property type="component" value="Unassembled WGS sequence"/>
</dbReference>
<name>A0A0P5ZAD7_9CRUS</name>
<dbReference type="PIRSF" id="PIRSF000525">
    <property type="entry name" value="SerC"/>
    <property type="match status" value="1"/>
</dbReference>
<dbReference type="EC" id="2.6.1.52" evidence="4"/>
<dbReference type="OrthoDB" id="1703350at2759"/>
<feature type="domain" description="Aminotransferase class V" evidence="12">
    <location>
        <begin position="8"/>
        <end position="348"/>
    </location>
</feature>
<dbReference type="FunFam" id="3.40.640.10:FF:000010">
    <property type="entry name" value="Phosphoserine aminotransferase"/>
    <property type="match status" value="1"/>
</dbReference>
<proteinExistence type="inferred from homology"/>
<comment type="pathway">
    <text evidence="2">Amino-acid biosynthesis; L-serine biosynthesis; L-serine from 3-phospho-D-glycerate: step 2/3.</text>
</comment>
<evidence type="ECO:0000256" key="7">
    <source>
        <dbReference type="ARBA" id="ARBA00022679"/>
    </source>
</evidence>
<evidence type="ECO:0000256" key="4">
    <source>
        <dbReference type="ARBA" id="ARBA00013030"/>
    </source>
</evidence>
<sequence length="362" mass="40052">MSNNKKIINFSPGPSKLPEEVVAKVQEELINYQGTGISIMEMSHRSPEFMQIVTNAQKEIQQLLNIPANYSILFMVGGGTGQFAAVPLNLMHSGGKAVYLNTGIWSSKAAKEASKYGHVVEIKPDLETSSEIKWDLDPDVSYFYYCSNETVQGVELPCIPDTHGIPLVADMSSNILTKDFDITKFSLVFAGAQKNIGPAGITLVIIRSDLLGTPSPFCPTILNYTVMAKENSLHNTPACFSLYVMALVFKWITQQGGVKVMEQRSASKSQMIYEVVDNSNGFYSCPVPASVRSRVTIPFRIQQGNEELEKEFVDEAKRLNMIQLKGHRSVGGIRASLYNAVTVEEVAILVNFMKDFMKSKLQ</sequence>
<dbReference type="CDD" id="cd00611">
    <property type="entry name" value="PSAT_like"/>
    <property type="match status" value="1"/>
</dbReference>
<dbReference type="FunFam" id="3.90.1150.10:FF:000006">
    <property type="entry name" value="Phosphoserine aminotransferase"/>
    <property type="match status" value="1"/>
</dbReference>
<keyword evidence="5 14" id="KW-0032">Aminotransferase</keyword>
<keyword evidence="8" id="KW-0663">Pyridoxal phosphate</keyword>
<comment type="cofactor">
    <cofactor evidence="1">
        <name>pyridoxal 5'-phosphate</name>
        <dbReference type="ChEBI" id="CHEBI:597326"/>
    </cofactor>
</comment>
<dbReference type="UniPathway" id="UPA00135">
    <property type="reaction ID" value="UER00197"/>
</dbReference>
<evidence type="ECO:0000259" key="12">
    <source>
        <dbReference type="Pfam" id="PF00266"/>
    </source>
</evidence>
<dbReference type="STRING" id="35525.A0A0P5ZAD7"/>
<evidence type="ECO:0000256" key="8">
    <source>
        <dbReference type="ARBA" id="ARBA00022898"/>
    </source>
</evidence>
<evidence type="ECO:0000256" key="1">
    <source>
        <dbReference type="ARBA" id="ARBA00001933"/>
    </source>
</evidence>
<evidence type="ECO:0000256" key="2">
    <source>
        <dbReference type="ARBA" id="ARBA00005099"/>
    </source>
</evidence>
<dbReference type="GO" id="GO:0030170">
    <property type="term" value="F:pyridoxal phosphate binding"/>
    <property type="evidence" value="ECO:0007669"/>
    <property type="project" value="TreeGrafter"/>
</dbReference>
<dbReference type="NCBIfam" id="TIGR01364">
    <property type="entry name" value="serC_1"/>
    <property type="match status" value="1"/>
</dbReference>
<dbReference type="AlphaFoldDB" id="A0A0P5ZAD7"/>
<keyword evidence="9" id="KW-0718">Serine biosynthesis</keyword>
<dbReference type="GO" id="GO:0004648">
    <property type="term" value="F:O-phospho-L-serine:2-oxoglutarate aminotransferase activity"/>
    <property type="evidence" value="ECO:0007669"/>
    <property type="project" value="UniProtKB-EC"/>
</dbReference>
<keyword evidence="6" id="KW-0028">Amino-acid biosynthesis</keyword>
<evidence type="ECO:0000256" key="5">
    <source>
        <dbReference type="ARBA" id="ARBA00022576"/>
    </source>
</evidence>
<dbReference type="InterPro" id="IPR022278">
    <property type="entry name" value="Pser_aminoTfrase"/>
</dbReference>
<dbReference type="UniPathway" id="UPA00244">
    <property type="reaction ID" value="UER00311"/>
</dbReference>
<comment type="catalytic activity">
    <reaction evidence="11">
        <text>O-phospho-L-serine + 2-oxoglutarate = 3-phosphooxypyruvate + L-glutamate</text>
        <dbReference type="Rhea" id="RHEA:14329"/>
        <dbReference type="ChEBI" id="CHEBI:16810"/>
        <dbReference type="ChEBI" id="CHEBI:18110"/>
        <dbReference type="ChEBI" id="CHEBI:29985"/>
        <dbReference type="ChEBI" id="CHEBI:57524"/>
        <dbReference type="EC" id="2.6.1.52"/>
    </reaction>
</comment>
<reference evidence="13" key="1">
    <citation type="submission" date="2015-10" db="EMBL/GenBank/DDBJ databases">
        <title>EvidentialGene: Evidence-directed Construction of Complete mRNA Transcriptomes without Genomes.</title>
        <authorList>
            <person name="Gilbert D.G."/>
        </authorList>
    </citation>
    <scope>NUCLEOTIDE SEQUENCE</scope>
</reference>
<dbReference type="HAMAP" id="MF_00160">
    <property type="entry name" value="SerC_aminotrans_5"/>
    <property type="match status" value="1"/>
</dbReference>
<keyword evidence="15" id="KW-1185">Reference proteome</keyword>
<dbReference type="InterPro" id="IPR015421">
    <property type="entry name" value="PyrdxlP-dep_Trfase_major"/>
</dbReference>
<keyword evidence="7 14" id="KW-0808">Transferase</keyword>
<reference evidence="14 15" key="2">
    <citation type="submission" date="2016-03" db="EMBL/GenBank/DDBJ databases">
        <title>EvidentialGene: Evidence-directed Construction of Genes on Genomes.</title>
        <authorList>
            <person name="Gilbert D.G."/>
            <person name="Choi J.-H."/>
            <person name="Mockaitis K."/>
            <person name="Colbourne J."/>
            <person name="Pfrender M."/>
        </authorList>
    </citation>
    <scope>NUCLEOTIDE SEQUENCE [LARGE SCALE GENOMIC DNA]</scope>
    <source>
        <strain evidence="14 15">Xinb3</strain>
        <tissue evidence="14">Complete organism</tissue>
    </source>
</reference>
<protein>
    <recommendedName>
        <fullName evidence="4">phosphoserine transaminase</fullName>
        <ecNumber evidence="4">2.6.1.52</ecNumber>
    </recommendedName>
</protein>
<evidence type="ECO:0000256" key="3">
    <source>
        <dbReference type="ARBA" id="ARBA00006904"/>
    </source>
</evidence>
<comment type="similarity">
    <text evidence="3">Belongs to the class-V pyridoxal-phosphate-dependent aminotransferase family. SerC subfamily.</text>
</comment>
<evidence type="ECO:0000313" key="15">
    <source>
        <dbReference type="Proteomes" id="UP000076858"/>
    </source>
</evidence>
<dbReference type="GO" id="GO:0005737">
    <property type="term" value="C:cytoplasm"/>
    <property type="evidence" value="ECO:0007669"/>
    <property type="project" value="TreeGrafter"/>
</dbReference>
<evidence type="ECO:0000313" key="14">
    <source>
        <dbReference type="EMBL" id="KZS13147.1"/>
    </source>
</evidence>
<evidence type="ECO:0000256" key="6">
    <source>
        <dbReference type="ARBA" id="ARBA00022605"/>
    </source>
</evidence>
<organism evidence="14 15">
    <name type="scientific">Daphnia magna</name>
    <dbReference type="NCBI Taxonomy" id="35525"/>
    <lineage>
        <taxon>Eukaryota</taxon>
        <taxon>Metazoa</taxon>
        <taxon>Ecdysozoa</taxon>
        <taxon>Arthropoda</taxon>
        <taxon>Crustacea</taxon>
        <taxon>Branchiopoda</taxon>
        <taxon>Diplostraca</taxon>
        <taxon>Cladocera</taxon>
        <taxon>Anomopoda</taxon>
        <taxon>Daphniidae</taxon>
        <taxon>Daphnia</taxon>
    </lineage>
</organism>
<dbReference type="InterPro" id="IPR015422">
    <property type="entry name" value="PyrdxlP-dep_Trfase_small"/>
</dbReference>
<dbReference type="Gene3D" id="3.40.640.10">
    <property type="entry name" value="Type I PLP-dependent aspartate aminotransferase-like (Major domain)"/>
    <property type="match status" value="1"/>
</dbReference>
<dbReference type="InterPro" id="IPR015424">
    <property type="entry name" value="PyrdxlP-dep_Trfase"/>
</dbReference>
<dbReference type="NCBIfam" id="NF003764">
    <property type="entry name" value="PRK05355.1"/>
    <property type="match status" value="1"/>
</dbReference>
<dbReference type="Gene3D" id="3.90.1150.10">
    <property type="entry name" value="Aspartate Aminotransferase, domain 1"/>
    <property type="match status" value="1"/>
</dbReference>
<dbReference type="PANTHER" id="PTHR43247">
    <property type="entry name" value="PHOSPHOSERINE AMINOTRANSFERASE"/>
    <property type="match status" value="1"/>
</dbReference>
<dbReference type="PANTHER" id="PTHR43247:SF1">
    <property type="entry name" value="PHOSPHOSERINE AMINOTRANSFERASE"/>
    <property type="match status" value="1"/>
</dbReference>
<accession>A0A0P5ZAD7</accession>
<evidence type="ECO:0000313" key="13">
    <source>
        <dbReference type="EMBL" id="JAN57928.1"/>
    </source>
</evidence>
<evidence type="ECO:0000256" key="9">
    <source>
        <dbReference type="ARBA" id="ARBA00023299"/>
    </source>
</evidence>
<comment type="catalytic activity">
    <reaction evidence="10">
        <text>4-(phosphooxy)-L-threonine + 2-oxoglutarate = (R)-3-hydroxy-2-oxo-4-phosphooxybutanoate + L-glutamate</text>
        <dbReference type="Rhea" id="RHEA:16573"/>
        <dbReference type="ChEBI" id="CHEBI:16810"/>
        <dbReference type="ChEBI" id="CHEBI:29985"/>
        <dbReference type="ChEBI" id="CHEBI:58452"/>
        <dbReference type="ChEBI" id="CHEBI:58538"/>
        <dbReference type="EC" id="2.6.1.52"/>
    </reaction>
</comment>
<dbReference type="SUPFAM" id="SSF53383">
    <property type="entry name" value="PLP-dependent transferases"/>
    <property type="match status" value="1"/>
</dbReference>
<dbReference type="GO" id="GO:0006564">
    <property type="term" value="P:L-serine biosynthetic process"/>
    <property type="evidence" value="ECO:0007669"/>
    <property type="project" value="UniProtKB-KW"/>
</dbReference>
<dbReference type="Pfam" id="PF00266">
    <property type="entry name" value="Aminotran_5"/>
    <property type="match status" value="1"/>
</dbReference>
<dbReference type="EMBL" id="GDIQ01036809">
    <property type="protein sequence ID" value="JAN57928.1"/>
    <property type="molecule type" value="Transcribed_RNA"/>
</dbReference>